<dbReference type="RefSeq" id="WP_133514774.1">
    <property type="nucleotide sequence ID" value="NZ_SNWX01000008.1"/>
</dbReference>
<sequence>MKKIGLIGGMSWESTVDYYKILNREVKKRLGEPHSAEIIMYSVDFAEIEKHQSAGEWGKLSEKMISIAQKLEAAGAEMILIGANTMHQMAPRVQADITIPLLHIADAAAEKIEAEAYKKVGLLGTKYTMEGDFYKNRIEEKYDLEVIIPESEARDYIHQVIYQELISGILKDESREQFKKIIESLKEKGAEGIILGCTEIPLLIKDQDSSLPLFNTTELHAKKAVQFALKEF</sequence>
<dbReference type="PANTHER" id="PTHR21198:SF7">
    <property type="entry name" value="ASPARTATE-GLUTAMATE RACEMASE FAMILY"/>
    <property type="match status" value="1"/>
</dbReference>
<dbReference type="OrthoDB" id="9803739at2"/>
<protein>
    <submittedName>
        <fullName evidence="3">Aspartate racemase</fullName>
    </submittedName>
</protein>
<dbReference type="InterPro" id="IPR004380">
    <property type="entry name" value="Asp_race"/>
</dbReference>
<evidence type="ECO:0000313" key="4">
    <source>
        <dbReference type="Proteomes" id="UP000295064"/>
    </source>
</evidence>
<dbReference type="EMBL" id="SNWX01000008">
    <property type="protein sequence ID" value="TDO92038.1"/>
    <property type="molecule type" value="Genomic_DNA"/>
</dbReference>
<evidence type="ECO:0000256" key="2">
    <source>
        <dbReference type="ARBA" id="ARBA00023235"/>
    </source>
</evidence>
<dbReference type="GO" id="GO:0047661">
    <property type="term" value="F:amino-acid racemase activity"/>
    <property type="evidence" value="ECO:0007669"/>
    <property type="project" value="InterPro"/>
</dbReference>
<dbReference type="InterPro" id="IPR033134">
    <property type="entry name" value="Asp/Glu_racemase_AS_2"/>
</dbReference>
<proteinExistence type="inferred from homology"/>
<evidence type="ECO:0000256" key="1">
    <source>
        <dbReference type="ARBA" id="ARBA00007847"/>
    </source>
</evidence>
<keyword evidence="2" id="KW-0413">Isomerase</keyword>
<dbReference type="InterPro" id="IPR015942">
    <property type="entry name" value="Asp/Glu/hydantoin_racemase"/>
</dbReference>
<comment type="similarity">
    <text evidence="1">Belongs to the aspartate/glutamate racemases family.</text>
</comment>
<dbReference type="SUPFAM" id="SSF53681">
    <property type="entry name" value="Aspartate/glutamate racemase"/>
    <property type="match status" value="2"/>
</dbReference>
<dbReference type="Pfam" id="PF01177">
    <property type="entry name" value="Asp_Glu_race"/>
    <property type="match status" value="1"/>
</dbReference>
<dbReference type="AlphaFoldDB" id="A0A4R6LTS2"/>
<name>A0A4R6LTS2_9FIRM</name>
<reference evidence="3 4" key="1">
    <citation type="submission" date="2019-03" db="EMBL/GenBank/DDBJ databases">
        <title>Subsurface microbial communities from deep shales in Ohio and West Virginia, USA.</title>
        <authorList>
            <person name="Wrighton K."/>
        </authorList>
    </citation>
    <scope>NUCLEOTIDE SEQUENCE [LARGE SCALE GENOMIC DNA]</scope>
    <source>
        <strain evidence="3 4">MA284_T2</strain>
    </source>
</reference>
<dbReference type="NCBIfam" id="TIGR00035">
    <property type="entry name" value="asp_race"/>
    <property type="match status" value="1"/>
</dbReference>
<organism evidence="3 4">
    <name type="scientific">Halanaerobium saccharolyticum</name>
    <dbReference type="NCBI Taxonomy" id="43595"/>
    <lineage>
        <taxon>Bacteria</taxon>
        <taxon>Bacillati</taxon>
        <taxon>Bacillota</taxon>
        <taxon>Clostridia</taxon>
        <taxon>Halanaerobiales</taxon>
        <taxon>Halanaerobiaceae</taxon>
        <taxon>Halanaerobium</taxon>
    </lineage>
</organism>
<dbReference type="Proteomes" id="UP000295064">
    <property type="component" value="Unassembled WGS sequence"/>
</dbReference>
<dbReference type="Gene3D" id="3.40.50.1860">
    <property type="match status" value="2"/>
</dbReference>
<dbReference type="PROSITE" id="PS00924">
    <property type="entry name" value="ASP_GLU_RACEMASE_2"/>
    <property type="match status" value="1"/>
</dbReference>
<accession>A0A4R6LTS2</accession>
<comment type="caution">
    <text evidence="3">The sequence shown here is derived from an EMBL/GenBank/DDBJ whole genome shotgun (WGS) entry which is preliminary data.</text>
</comment>
<evidence type="ECO:0000313" key="3">
    <source>
        <dbReference type="EMBL" id="TDO92038.1"/>
    </source>
</evidence>
<dbReference type="PANTHER" id="PTHR21198">
    <property type="entry name" value="GLUTAMATE RACEMASE"/>
    <property type="match status" value="1"/>
</dbReference>
<gene>
    <name evidence="3" type="ORF">DFR79_10864</name>
</gene>
<dbReference type="InterPro" id="IPR001920">
    <property type="entry name" value="Asp/Glu_race"/>
</dbReference>